<evidence type="ECO:0000259" key="7">
    <source>
        <dbReference type="PROSITE" id="PS50112"/>
    </source>
</evidence>
<dbReference type="Proteomes" id="UP000510822">
    <property type="component" value="Chromosome"/>
</dbReference>
<dbReference type="SMART" id="SM00091">
    <property type="entry name" value="PAS"/>
    <property type="match status" value="1"/>
</dbReference>
<keyword evidence="5" id="KW-1133">Transmembrane helix</keyword>
<evidence type="ECO:0000259" key="8">
    <source>
        <dbReference type="PROSITE" id="PS50113"/>
    </source>
</evidence>
<dbReference type="SUPFAM" id="SSF55785">
    <property type="entry name" value="PYP-like sensor domain (PAS domain)"/>
    <property type="match status" value="1"/>
</dbReference>
<evidence type="ECO:0000256" key="3">
    <source>
        <dbReference type="ARBA" id="ARBA00022553"/>
    </source>
</evidence>
<evidence type="ECO:0000256" key="4">
    <source>
        <dbReference type="SAM" id="Coils"/>
    </source>
</evidence>
<dbReference type="KEGG" id="cfon:HZU75_05255"/>
<dbReference type="InterPro" id="IPR003661">
    <property type="entry name" value="HisK_dim/P_dom"/>
</dbReference>
<evidence type="ECO:0000313" key="10">
    <source>
        <dbReference type="Proteomes" id="UP000510822"/>
    </source>
</evidence>
<dbReference type="PROSITE" id="PS50113">
    <property type="entry name" value="PAC"/>
    <property type="match status" value="1"/>
</dbReference>
<dbReference type="InterPro" id="IPR036890">
    <property type="entry name" value="HATPase_C_sf"/>
</dbReference>
<dbReference type="InterPro" id="IPR035965">
    <property type="entry name" value="PAS-like_dom_sf"/>
</dbReference>
<keyword evidence="9" id="KW-0808">Transferase</keyword>
<keyword evidence="5" id="KW-0812">Transmembrane</keyword>
<dbReference type="NCBIfam" id="TIGR00229">
    <property type="entry name" value="sensory_box"/>
    <property type="match status" value="1"/>
</dbReference>
<feature type="coiled-coil region" evidence="4">
    <location>
        <begin position="278"/>
        <end position="312"/>
    </location>
</feature>
<dbReference type="SUPFAM" id="SSF55874">
    <property type="entry name" value="ATPase domain of HSP90 chaperone/DNA topoisomerase II/histidine kinase"/>
    <property type="match status" value="1"/>
</dbReference>
<feature type="domain" description="Histidine kinase" evidence="6">
    <location>
        <begin position="321"/>
        <end position="553"/>
    </location>
</feature>
<dbReference type="RefSeq" id="WP_180308109.1">
    <property type="nucleotide sequence ID" value="NZ_CP058952.1"/>
</dbReference>
<feature type="domain" description="PAC" evidence="8">
    <location>
        <begin position="235"/>
        <end position="287"/>
    </location>
</feature>
<protein>
    <recommendedName>
        <fullName evidence="2">histidine kinase</fullName>
        <ecNumber evidence="2">2.7.13.3</ecNumber>
    </recommendedName>
</protein>
<dbReference type="CDD" id="cd00082">
    <property type="entry name" value="HisKA"/>
    <property type="match status" value="1"/>
</dbReference>
<dbReference type="CDD" id="cd00130">
    <property type="entry name" value="PAS"/>
    <property type="match status" value="1"/>
</dbReference>
<feature type="transmembrane region" description="Helical" evidence="5">
    <location>
        <begin position="12"/>
        <end position="37"/>
    </location>
</feature>
<feature type="domain" description="PAS" evidence="7">
    <location>
        <begin position="155"/>
        <end position="227"/>
    </location>
</feature>
<accession>A0A7D5V8X4</accession>
<comment type="catalytic activity">
    <reaction evidence="1">
        <text>ATP + protein L-histidine = ADP + protein N-phospho-L-histidine.</text>
        <dbReference type="EC" id="2.7.13.3"/>
    </reaction>
</comment>
<dbReference type="AlphaFoldDB" id="A0A7D5V8X4"/>
<keyword evidence="10" id="KW-1185">Reference proteome</keyword>
<sequence>MNVDRSPYRLIAWLLIPGAGLLGFALWFYFAASNVLIDGRLSGQDQLATLHIELDVLGILLAGLIVIAVVAIPLLIFFVLQKMQQQQAIAILPVLGQMPADQVRQLDGHYASLLLAIQPILQRQVQTIAELNNKNELFADALDEINDIGLQLRRSERRWGLALNATGDGIWEWGAEKNVWYFSPRWKQMLGYQEDELPNLGQTFYQLMHPDDVEVVHQQFTQFIQIRDSAADMLFEAEFRMQHKQGQWLTMLSRAVADRDQEGRILSVVGAQTDVTEQRRATAELSCAKEAAEEAVNQLRGAQLQIIESEKLAALGALVAGVAHEVNTPLGIALTAASTLNSESQQVLSLVEAGHLKKNDLQQYLAIAQEASQLILRHCDNAAALIRSFKNISVDQTSEVIREFDLGLYLDEILQSLKPSLKHTPHQIELACPAGLFVHTYPSAFTQIINNLVQNAMLHAFMPDQRGLIVIQVTQQGTDRVEVRFMDNGVGIAPSVRAKVFEPFYTTKRGQGGSGLGMSIVHNLVVAQLKGMISIEETPGGGASFVIVFPRVL</sequence>
<keyword evidence="3" id="KW-0597">Phosphoprotein</keyword>
<dbReference type="PROSITE" id="PS50109">
    <property type="entry name" value="HIS_KIN"/>
    <property type="match status" value="1"/>
</dbReference>
<proteinExistence type="predicted"/>
<dbReference type="Gene3D" id="3.30.450.20">
    <property type="entry name" value="PAS domain"/>
    <property type="match status" value="1"/>
</dbReference>
<dbReference type="GO" id="GO:0000155">
    <property type="term" value="F:phosphorelay sensor kinase activity"/>
    <property type="evidence" value="ECO:0007669"/>
    <property type="project" value="InterPro"/>
</dbReference>
<dbReference type="InterPro" id="IPR000014">
    <property type="entry name" value="PAS"/>
</dbReference>
<organism evidence="9 10">
    <name type="scientific">Chitinibacter fontanus</name>
    <dbReference type="NCBI Taxonomy" id="1737446"/>
    <lineage>
        <taxon>Bacteria</taxon>
        <taxon>Pseudomonadati</taxon>
        <taxon>Pseudomonadota</taxon>
        <taxon>Betaproteobacteria</taxon>
        <taxon>Neisseriales</taxon>
        <taxon>Chitinibacteraceae</taxon>
        <taxon>Chitinibacter</taxon>
    </lineage>
</organism>
<dbReference type="InterPro" id="IPR004358">
    <property type="entry name" value="Sig_transdc_His_kin-like_C"/>
</dbReference>
<dbReference type="PANTHER" id="PTHR43065">
    <property type="entry name" value="SENSOR HISTIDINE KINASE"/>
    <property type="match status" value="1"/>
</dbReference>
<dbReference type="SUPFAM" id="SSF47384">
    <property type="entry name" value="Homodimeric domain of signal transducing histidine kinase"/>
    <property type="match status" value="1"/>
</dbReference>
<dbReference type="InterPro" id="IPR003594">
    <property type="entry name" value="HATPase_dom"/>
</dbReference>
<dbReference type="Gene3D" id="3.30.565.10">
    <property type="entry name" value="Histidine kinase-like ATPase, C-terminal domain"/>
    <property type="match status" value="1"/>
</dbReference>
<dbReference type="SMART" id="SM00086">
    <property type="entry name" value="PAC"/>
    <property type="match status" value="1"/>
</dbReference>
<keyword evidence="5" id="KW-0472">Membrane</keyword>
<dbReference type="InterPro" id="IPR005467">
    <property type="entry name" value="His_kinase_dom"/>
</dbReference>
<dbReference type="PRINTS" id="PR00344">
    <property type="entry name" value="BCTRLSENSOR"/>
</dbReference>
<dbReference type="InterPro" id="IPR000700">
    <property type="entry name" value="PAS-assoc_C"/>
</dbReference>
<evidence type="ECO:0000259" key="6">
    <source>
        <dbReference type="PROSITE" id="PS50109"/>
    </source>
</evidence>
<dbReference type="EMBL" id="CP058952">
    <property type="protein sequence ID" value="QLI80978.1"/>
    <property type="molecule type" value="Genomic_DNA"/>
</dbReference>
<dbReference type="EC" id="2.7.13.3" evidence="2"/>
<dbReference type="Pfam" id="PF02518">
    <property type="entry name" value="HATPase_c"/>
    <property type="match status" value="1"/>
</dbReference>
<evidence type="ECO:0000256" key="2">
    <source>
        <dbReference type="ARBA" id="ARBA00012438"/>
    </source>
</evidence>
<feature type="transmembrane region" description="Helical" evidence="5">
    <location>
        <begin position="57"/>
        <end position="80"/>
    </location>
</feature>
<dbReference type="Pfam" id="PF08447">
    <property type="entry name" value="PAS_3"/>
    <property type="match status" value="1"/>
</dbReference>
<dbReference type="InterPro" id="IPR001610">
    <property type="entry name" value="PAC"/>
</dbReference>
<gene>
    <name evidence="9" type="ORF">HZU75_05255</name>
</gene>
<evidence type="ECO:0000256" key="5">
    <source>
        <dbReference type="SAM" id="Phobius"/>
    </source>
</evidence>
<dbReference type="InterPro" id="IPR013655">
    <property type="entry name" value="PAS_fold_3"/>
</dbReference>
<dbReference type="CDD" id="cd00075">
    <property type="entry name" value="HATPase"/>
    <property type="match status" value="1"/>
</dbReference>
<keyword evidence="9" id="KW-0418">Kinase</keyword>
<name>A0A7D5V8X4_9NEIS</name>
<dbReference type="SMART" id="SM00387">
    <property type="entry name" value="HATPase_c"/>
    <property type="match status" value="1"/>
</dbReference>
<evidence type="ECO:0000256" key="1">
    <source>
        <dbReference type="ARBA" id="ARBA00000085"/>
    </source>
</evidence>
<dbReference type="PROSITE" id="PS50112">
    <property type="entry name" value="PAS"/>
    <property type="match status" value="1"/>
</dbReference>
<dbReference type="PANTHER" id="PTHR43065:SF47">
    <property type="match status" value="1"/>
</dbReference>
<dbReference type="Gene3D" id="1.10.287.130">
    <property type="match status" value="1"/>
</dbReference>
<evidence type="ECO:0000313" key="9">
    <source>
        <dbReference type="EMBL" id="QLI80978.1"/>
    </source>
</evidence>
<reference evidence="9 10" key="1">
    <citation type="journal article" date="2016" name="Int. J. Syst. Evol. Microbiol.">
        <title>Chitinibacter fontanus sp. nov., isolated from a spring.</title>
        <authorList>
            <person name="Sheu S.Y."/>
            <person name="Li Y.S."/>
            <person name="Young C.C."/>
            <person name="Chen W.M."/>
        </authorList>
    </citation>
    <scope>NUCLEOTIDE SEQUENCE [LARGE SCALE GENOMIC DNA]</scope>
    <source>
        <strain evidence="9 10">STM-7</strain>
    </source>
</reference>
<keyword evidence="4" id="KW-0175">Coiled coil</keyword>
<dbReference type="InterPro" id="IPR036097">
    <property type="entry name" value="HisK_dim/P_sf"/>
</dbReference>